<evidence type="ECO:0000259" key="1">
    <source>
        <dbReference type="Pfam" id="PF01609"/>
    </source>
</evidence>
<dbReference type="PANTHER" id="PTHR30298">
    <property type="entry name" value="H REPEAT-ASSOCIATED PREDICTED TRANSPOSASE"/>
    <property type="match status" value="1"/>
</dbReference>
<dbReference type="PANTHER" id="PTHR30298:SF0">
    <property type="entry name" value="PROTEIN YBFL-RELATED"/>
    <property type="match status" value="1"/>
</dbReference>
<protein>
    <submittedName>
        <fullName evidence="6">ISAs1 family transposase</fullName>
    </submittedName>
</protein>
<dbReference type="Pfam" id="PF13808">
    <property type="entry name" value="DDE_Tnp_1_assoc"/>
    <property type="match status" value="1"/>
</dbReference>
<evidence type="ECO:0000313" key="4">
    <source>
        <dbReference type="EMBL" id="AWK12944.1"/>
    </source>
</evidence>
<dbReference type="Pfam" id="PF01609">
    <property type="entry name" value="DDE_Tnp_1"/>
    <property type="match status" value="1"/>
</dbReference>
<evidence type="ECO:0000313" key="7">
    <source>
        <dbReference type="Proteomes" id="UP000245051"/>
    </source>
</evidence>
<keyword evidence="7" id="KW-1185">Reference proteome</keyword>
<proteinExistence type="predicted"/>
<feature type="domain" description="H repeat-associated protein N-terminal" evidence="2">
    <location>
        <begin position="1"/>
        <end position="82"/>
    </location>
</feature>
<evidence type="ECO:0000313" key="6">
    <source>
        <dbReference type="EMBL" id="AWK13161.1"/>
    </source>
</evidence>
<evidence type="ECO:0000313" key="3">
    <source>
        <dbReference type="EMBL" id="AWK12806.1"/>
    </source>
</evidence>
<evidence type="ECO:0000259" key="2">
    <source>
        <dbReference type="Pfam" id="PF13808"/>
    </source>
</evidence>
<dbReference type="InterPro" id="IPR012337">
    <property type="entry name" value="RNaseH-like_sf"/>
</dbReference>
<reference evidence="6 7" key="1">
    <citation type="submission" date="2018-05" db="EMBL/GenBank/DDBJ databases">
        <title>Complete genome sequence of the Type Strain of Streptomyces spongiicola HNM0071, the producer of staurosporine.</title>
        <authorList>
            <person name="Zhou S."/>
            <person name="Huang X."/>
        </authorList>
    </citation>
    <scope>NUCLEOTIDE SEQUENCE [LARGE SCALE GENOMIC DNA]</scope>
    <source>
        <strain evidence="6 7">HNM0071</strain>
    </source>
</reference>
<feature type="domain" description="Transposase IS4-like" evidence="1">
    <location>
        <begin position="91"/>
        <end position="317"/>
    </location>
</feature>
<dbReference type="EMBL" id="CP029254">
    <property type="protein sequence ID" value="AWK12806.1"/>
    <property type="molecule type" value="Genomic_DNA"/>
</dbReference>
<dbReference type="Proteomes" id="UP000245051">
    <property type="component" value="Chromosome"/>
</dbReference>
<dbReference type="InterPro" id="IPR047647">
    <property type="entry name" value="ISAs1_transpos"/>
</dbReference>
<dbReference type="EMBL" id="CP029254">
    <property type="protein sequence ID" value="AWK13161.1"/>
    <property type="molecule type" value="Genomic_DNA"/>
</dbReference>
<dbReference type="InterPro" id="IPR051698">
    <property type="entry name" value="Transposase_11-like"/>
</dbReference>
<organism evidence="6 7">
    <name type="scientific">Streptomyces spongiicola</name>
    <dbReference type="NCBI Taxonomy" id="1690221"/>
    <lineage>
        <taxon>Bacteria</taxon>
        <taxon>Bacillati</taxon>
        <taxon>Actinomycetota</taxon>
        <taxon>Actinomycetes</taxon>
        <taxon>Kitasatosporales</taxon>
        <taxon>Streptomycetaceae</taxon>
        <taxon>Streptomyces</taxon>
    </lineage>
</organism>
<name>A0ABM6VGD9_9ACTN</name>
<dbReference type="InterPro" id="IPR002559">
    <property type="entry name" value="Transposase_11"/>
</dbReference>
<dbReference type="NCBIfam" id="NF033564">
    <property type="entry name" value="transpos_ISAs1"/>
    <property type="match status" value="1"/>
</dbReference>
<dbReference type="SUPFAM" id="SSF53098">
    <property type="entry name" value="Ribonuclease H-like"/>
    <property type="match status" value="1"/>
</dbReference>
<dbReference type="InterPro" id="IPR032806">
    <property type="entry name" value="YbfD_N"/>
</dbReference>
<sequence length="348" mass="37710">MPDPRRRRGVRHSVGALIAVAVCAVIAGARGFTAIGEWARDAGADALGRLGLERGSVDESTLRRLFARLDADRLDAVLGAWAVTRAALVAGRRVIAVDGKTVRGARGDSSSAPHLVAALAHGSGAVLGQVAVGEKSNEIPAARRLLQLLDLDGVVVTMDALHTQHDTAALVTEAGADYVLTVKANQKSLYNQLKALPWARMPALTRTERGHGRRVTRTIKVADVPAWIGFTAATQVARLRRTVTRKGRRTVEIVYLITSADAHTAPPALLAAWVQSHWQIENRLHWIRDVTFDEDRSQVRTGNAPRVMAALRNTVITLLRLHGHHNIAAALRHHARDTDRPINLILTA</sequence>
<accession>A0ABM6VGD9</accession>
<gene>
    <name evidence="3" type="ORF">DDQ41_09035</name>
    <name evidence="4" type="ORF">DDQ41_16035</name>
    <name evidence="5" type="ORF">DDQ41_17365</name>
    <name evidence="6" type="ORF">DDQ41_27090</name>
</gene>
<dbReference type="EMBL" id="CP029254">
    <property type="protein sequence ID" value="AWK12944.1"/>
    <property type="molecule type" value="Genomic_DNA"/>
</dbReference>
<evidence type="ECO:0000313" key="5">
    <source>
        <dbReference type="EMBL" id="AWK12973.1"/>
    </source>
</evidence>
<dbReference type="EMBL" id="CP029254">
    <property type="protein sequence ID" value="AWK12973.1"/>
    <property type="molecule type" value="Genomic_DNA"/>
</dbReference>